<protein>
    <submittedName>
        <fullName evidence="2">BROMODOMAIN CONTAINING PROTEIN</fullName>
    </submittedName>
</protein>
<feature type="region of interest" description="Disordered" evidence="1">
    <location>
        <begin position="85"/>
        <end position="159"/>
    </location>
</feature>
<dbReference type="AlphaFoldDB" id="A0A9Q0W3I0"/>
<reference evidence="2" key="1">
    <citation type="submission" date="2022-11" db="EMBL/GenBank/DDBJ databases">
        <authorList>
            <person name="Hyden B.L."/>
            <person name="Feng K."/>
            <person name="Yates T."/>
            <person name="Jawdy S."/>
            <person name="Smart L.B."/>
            <person name="Muchero W."/>
        </authorList>
    </citation>
    <scope>NUCLEOTIDE SEQUENCE</scope>
    <source>
        <tissue evidence="2">Shoot tip</tissue>
    </source>
</reference>
<evidence type="ECO:0000256" key="1">
    <source>
        <dbReference type="SAM" id="MobiDB-lite"/>
    </source>
</evidence>
<dbReference type="EMBL" id="JAPFFK010000006">
    <property type="protein sequence ID" value="KAJ6759976.1"/>
    <property type="molecule type" value="Genomic_DNA"/>
</dbReference>
<evidence type="ECO:0000313" key="2">
    <source>
        <dbReference type="EMBL" id="KAJ6759976.1"/>
    </source>
</evidence>
<accession>A0A9Q0W3I0</accession>
<dbReference type="PANTHER" id="PTHR22881">
    <property type="entry name" value="BROMODOMAIN CONTAINING PROTEIN"/>
    <property type="match status" value="1"/>
</dbReference>
<gene>
    <name evidence="2" type="ORF">OIU79_024942</name>
</gene>
<evidence type="ECO:0000313" key="3">
    <source>
        <dbReference type="Proteomes" id="UP001151532"/>
    </source>
</evidence>
<dbReference type="Proteomes" id="UP001151532">
    <property type="component" value="Chromosome 15Z"/>
</dbReference>
<dbReference type="InterPro" id="IPR051831">
    <property type="entry name" value="Bromodomain_contain_prot"/>
</dbReference>
<feature type="compositionally biased region" description="Basic and acidic residues" evidence="1">
    <location>
        <begin position="86"/>
        <end position="100"/>
    </location>
</feature>
<sequence length="243" mass="27378">MDRLLEKNKKKKGRPSLLSSKLKEVMVMKWLESAQAMIMKLPYIFDRYSQRLHLNLPFPCCPHRFLNPLLLPGAIHTGAGKKHFEKLRQDRDDNEREPKVARRGRPPSENLKKSPGRLSLDPASSELPPGATLATGGENKSSEKSGFPDLSGQSHGSRNEAYVWTESRFEKNDETAGSILEGKHIKKHLALDENSRSTQKQFHPSAGGRVPSVLNTFDAERKQLVDVCIASMSIFYLIPYSEK</sequence>
<proteinExistence type="predicted"/>
<organism evidence="2 3">
    <name type="scientific">Salix purpurea</name>
    <name type="common">Purple osier willow</name>
    <dbReference type="NCBI Taxonomy" id="77065"/>
    <lineage>
        <taxon>Eukaryota</taxon>
        <taxon>Viridiplantae</taxon>
        <taxon>Streptophyta</taxon>
        <taxon>Embryophyta</taxon>
        <taxon>Tracheophyta</taxon>
        <taxon>Spermatophyta</taxon>
        <taxon>Magnoliopsida</taxon>
        <taxon>eudicotyledons</taxon>
        <taxon>Gunneridae</taxon>
        <taxon>Pentapetalae</taxon>
        <taxon>rosids</taxon>
        <taxon>fabids</taxon>
        <taxon>Malpighiales</taxon>
        <taxon>Salicaceae</taxon>
        <taxon>Saliceae</taxon>
        <taxon>Salix</taxon>
    </lineage>
</organism>
<name>A0A9Q0W3I0_SALPP</name>
<comment type="caution">
    <text evidence="2">The sequence shown here is derived from an EMBL/GenBank/DDBJ whole genome shotgun (WGS) entry which is preliminary data.</text>
</comment>
<reference evidence="2" key="2">
    <citation type="journal article" date="2023" name="Int. J. Mol. Sci.">
        <title>De Novo Assembly and Annotation of 11 Diverse Shrub Willow (Salix) Genomes Reveals Novel Gene Organization in Sex-Linked Regions.</title>
        <authorList>
            <person name="Hyden B."/>
            <person name="Feng K."/>
            <person name="Yates T.B."/>
            <person name="Jawdy S."/>
            <person name="Cereghino C."/>
            <person name="Smart L.B."/>
            <person name="Muchero W."/>
        </authorList>
    </citation>
    <scope>NUCLEOTIDE SEQUENCE</scope>
    <source>
        <tissue evidence="2">Shoot tip</tissue>
    </source>
</reference>
<keyword evidence="3" id="KW-1185">Reference proteome</keyword>
<dbReference type="OrthoDB" id="10558942at2759"/>
<dbReference type="PANTHER" id="PTHR22881:SF27">
    <property type="entry name" value="BROMODOMAIN CONTAINING 7_9"/>
    <property type="match status" value="1"/>
</dbReference>